<dbReference type="InterPro" id="IPR012312">
    <property type="entry name" value="Hemerythrin-like"/>
</dbReference>
<dbReference type="STRING" id="83765.SAMN05660284_01754"/>
<dbReference type="RefSeq" id="WP_177187834.1">
    <property type="nucleotide sequence ID" value="NZ_FOVE01000011.1"/>
</dbReference>
<accession>A0A1I4ZXA7</accession>
<dbReference type="PANTHER" id="PTHR39966">
    <property type="entry name" value="BLL2471 PROTEIN-RELATED"/>
    <property type="match status" value="1"/>
</dbReference>
<evidence type="ECO:0000313" key="3">
    <source>
        <dbReference type="Proteomes" id="UP000242869"/>
    </source>
</evidence>
<gene>
    <name evidence="2" type="ORF">SAMN05660284_01754</name>
</gene>
<name>A0A1I4ZXA7_9NEIS</name>
<dbReference type="PANTHER" id="PTHR39966:SF1">
    <property type="entry name" value="HEMERYTHRIN-LIKE DOMAIN-CONTAINING PROTEIN"/>
    <property type="match status" value="1"/>
</dbReference>
<dbReference type="CDD" id="cd12108">
    <property type="entry name" value="Hr-like"/>
    <property type="match status" value="1"/>
</dbReference>
<proteinExistence type="predicted"/>
<organism evidence="2 3">
    <name type="scientific">Formivibrio citricus</name>
    <dbReference type="NCBI Taxonomy" id="83765"/>
    <lineage>
        <taxon>Bacteria</taxon>
        <taxon>Pseudomonadati</taxon>
        <taxon>Pseudomonadota</taxon>
        <taxon>Betaproteobacteria</taxon>
        <taxon>Neisseriales</taxon>
        <taxon>Chitinibacteraceae</taxon>
        <taxon>Formivibrio</taxon>
    </lineage>
</organism>
<evidence type="ECO:0000259" key="1">
    <source>
        <dbReference type="Pfam" id="PF01814"/>
    </source>
</evidence>
<feature type="domain" description="Hemerythrin-like" evidence="1">
    <location>
        <begin position="15"/>
        <end position="150"/>
    </location>
</feature>
<dbReference type="EMBL" id="FOVE01000011">
    <property type="protein sequence ID" value="SFN54763.1"/>
    <property type="molecule type" value="Genomic_DNA"/>
</dbReference>
<protein>
    <submittedName>
        <fullName evidence="2">Hemerythrin HHE cation binding domain-containing protein</fullName>
    </submittedName>
</protein>
<evidence type="ECO:0000313" key="2">
    <source>
        <dbReference type="EMBL" id="SFN54763.1"/>
    </source>
</evidence>
<reference evidence="3" key="1">
    <citation type="submission" date="2016-10" db="EMBL/GenBank/DDBJ databases">
        <authorList>
            <person name="Varghese N."/>
            <person name="Submissions S."/>
        </authorList>
    </citation>
    <scope>NUCLEOTIDE SEQUENCE [LARGE SCALE GENOMIC DNA]</scope>
    <source>
        <strain evidence="3">DSM 6150</strain>
    </source>
</reference>
<sequence>MTDFFASPAASFDEPVALLMACHERVRHYAGLVKKLSAHVREHGADEQAKSAAAAILRYFDVAAPLHHQDEDDDLFPLLSQRGDAALRERIAAITAEHAELGALWQQVRVCLVAIAEGRAAELSQELADTFARRYPAHAGVEDDQIYPMAEKLLTATELTELGRRMAARRGAVVSG</sequence>
<dbReference type="Proteomes" id="UP000242869">
    <property type="component" value="Unassembled WGS sequence"/>
</dbReference>
<dbReference type="GO" id="GO:0005886">
    <property type="term" value="C:plasma membrane"/>
    <property type="evidence" value="ECO:0007669"/>
    <property type="project" value="TreeGrafter"/>
</dbReference>
<keyword evidence="3" id="KW-1185">Reference proteome</keyword>
<dbReference type="AlphaFoldDB" id="A0A1I4ZXA7"/>
<dbReference type="Gene3D" id="1.20.120.520">
    <property type="entry name" value="nmb1532 protein domain like"/>
    <property type="match status" value="1"/>
</dbReference>
<dbReference type="Pfam" id="PF01814">
    <property type="entry name" value="Hemerythrin"/>
    <property type="match status" value="1"/>
</dbReference>